<organism evidence="3 4">
    <name type="scientific">Adineta ricciae</name>
    <name type="common">Rotifer</name>
    <dbReference type="NCBI Taxonomy" id="249248"/>
    <lineage>
        <taxon>Eukaryota</taxon>
        <taxon>Metazoa</taxon>
        <taxon>Spiralia</taxon>
        <taxon>Gnathifera</taxon>
        <taxon>Rotifera</taxon>
        <taxon>Eurotatoria</taxon>
        <taxon>Bdelloidea</taxon>
        <taxon>Adinetida</taxon>
        <taxon>Adinetidae</taxon>
        <taxon>Adineta</taxon>
    </lineage>
</organism>
<dbReference type="InterPro" id="IPR000007">
    <property type="entry name" value="Tubby_C"/>
</dbReference>
<accession>A0A813USH2</accession>
<dbReference type="InterPro" id="IPR025659">
    <property type="entry name" value="Tubby-like_C"/>
</dbReference>
<feature type="domain" description="Tubby C-terminal" evidence="2">
    <location>
        <begin position="294"/>
        <end position="522"/>
    </location>
</feature>
<sequence length="527" mass="61002">MSQNIVYCLVVHGVAISMDENVIKTDLMNTYTGVDNVRRLFFEENHQSPKRSIEVDFTSAVDARKILRDGNIVINGICRRVYPKRKPIYGRSFYRTPPSKNREERITKPISEQDILNIFEQQKQQPIINKQRRETANVYLVCSAKQNLHKIVEEQIDSKNISMYKNDYQNGSIDVLRSKHRNTSLEDDFKVHLMNSEVFYQNTIDDDYEVEEDEEGFTDLRVCEEPVDSDSELSRSSSPVVIEDDQPKKISCSSFSEQSQSETSSADSFKSSYVKSYDELLNLIYQDPYKFICKPVSKDMTKYLHCRLSREKSLLSEIYYLQVEFGNDDEPITLLTAEKGRKSLGQSQYTISLDSSFACDLCPAELVANNVTGTEYILYTYSEDQRQEQAVILYESNFLGLKGPRKANVILPKFDNQMQPLFNKNEIDEFCAEDLDDDFLHLYNTAPSWNPLSGAYTIHFEGIDRITIPSVKNFQMFALDKNNQEQTVMEFGRMTDTIFSCDFRYPLSFIQAFSIALTAFETRLFRE</sequence>
<dbReference type="EMBL" id="CAJNOR010000174">
    <property type="protein sequence ID" value="CAF0827489.1"/>
    <property type="molecule type" value="Genomic_DNA"/>
</dbReference>
<dbReference type="Proteomes" id="UP000663828">
    <property type="component" value="Unassembled WGS sequence"/>
</dbReference>
<reference evidence="3" key="1">
    <citation type="submission" date="2021-02" db="EMBL/GenBank/DDBJ databases">
        <authorList>
            <person name="Nowell W R."/>
        </authorList>
    </citation>
    <scope>NUCLEOTIDE SEQUENCE</scope>
</reference>
<dbReference type="Gene3D" id="3.20.90.10">
    <property type="entry name" value="Tubby Protein, Chain A"/>
    <property type="match status" value="1"/>
</dbReference>
<keyword evidence="4" id="KW-1185">Reference proteome</keyword>
<evidence type="ECO:0000313" key="4">
    <source>
        <dbReference type="Proteomes" id="UP000663828"/>
    </source>
</evidence>
<proteinExistence type="inferred from homology"/>
<protein>
    <recommendedName>
        <fullName evidence="2">Tubby C-terminal domain-containing protein</fullName>
    </recommendedName>
</protein>
<comment type="similarity">
    <text evidence="1">Belongs to the TUB family.</text>
</comment>
<dbReference type="Pfam" id="PF01167">
    <property type="entry name" value="Tub"/>
    <property type="match status" value="1"/>
</dbReference>
<evidence type="ECO:0000313" key="3">
    <source>
        <dbReference type="EMBL" id="CAF0827489.1"/>
    </source>
</evidence>
<name>A0A813USH2_ADIRI</name>
<gene>
    <name evidence="3" type="ORF">XAT740_LOCUS4285</name>
</gene>
<dbReference type="SUPFAM" id="SSF54518">
    <property type="entry name" value="Tubby C-terminal domain-like"/>
    <property type="match status" value="1"/>
</dbReference>
<evidence type="ECO:0000259" key="2">
    <source>
        <dbReference type="Pfam" id="PF01167"/>
    </source>
</evidence>
<dbReference type="AlphaFoldDB" id="A0A813USH2"/>
<dbReference type="PANTHER" id="PTHR16517">
    <property type="entry name" value="TUBBY-RELATED"/>
    <property type="match status" value="1"/>
</dbReference>
<dbReference type="PRINTS" id="PR01573">
    <property type="entry name" value="SUPERTUBBY"/>
</dbReference>
<comment type="caution">
    <text evidence="3">The sequence shown here is derived from an EMBL/GenBank/DDBJ whole genome shotgun (WGS) entry which is preliminary data.</text>
</comment>
<dbReference type="PANTHER" id="PTHR16517:SF7">
    <property type="entry name" value="PROTEIN KING TUBBY"/>
    <property type="match status" value="1"/>
</dbReference>
<evidence type="ECO:0000256" key="1">
    <source>
        <dbReference type="ARBA" id="ARBA00007129"/>
    </source>
</evidence>